<dbReference type="Pfam" id="PF09720">
    <property type="entry name" value="Unstab_antitox"/>
    <property type="match status" value="1"/>
</dbReference>
<evidence type="ECO:0000313" key="1">
    <source>
        <dbReference type="EMBL" id="VFK20843.1"/>
    </source>
</evidence>
<accession>A0A450WUU0</accession>
<name>A0A450WUU0_9GAMM</name>
<gene>
    <name evidence="1" type="ORF">BECKLPF1236B_GA0070989_12274</name>
</gene>
<protein>
    <submittedName>
        <fullName evidence="1">Putative addiction module component, TIGR02574 family</fullName>
    </submittedName>
</protein>
<sequence>MMSAVLEKVEQDALSLPQQERAFLADRLLSSLGEEVFDDIEAAWVIEAERRYREYKEGRAEPIPASEVFAEADRLLG</sequence>
<proteinExistence type="predicted"/>
<organism evidence="1">
    <name type="scientific">Candidatus Kentrum sp. LPFa</name>
    <dbReference type="NCBI Taxonomy" id="2126335"/>
    <lineage>
        <taxon>Bacteria</taxon>
        <taxon>Pseudomonadati</taxon>
        <taxon>Pseudomonadota</taxon>
        <taxon>Gammaproteobacteria</taxon>
        <taxon>Candidatus Kentrum</taxon>
    </lineage>
</organism>
<dbReference type="AlphaFoldDB" id="A0A450WUU0"/>
<dbReference type="EMBL" id="CAADFK010000227">
    <property type="protein sequence ID" value="VFK20843.1"/>
    <property type="molecule type" value="Genomic_DNA"/>
</dbReference>
<reference evidence="1" key="1">
    <citation type="submission" date="2019-02" db="EMBL/GenBank/DDBJ databases">
        <authorList>
            <person name="Gruber-Vodicka R. H."/>
            <person name="Seah K. B. B."/>
        </authorList>
    </citation>
    <scope>NUCLEOTIDE SEQUENCE</scope>
    <source>
        <strain evidence="1">BECK_S313</strain>
    </source>
</reference>
<dbReference type="InterPro" id="IPR013406">
    <property type="entry name" value="CHP02574_addiction_mod"/>
</dbReference>